<feature type="domain" description="Protein kinase" evidence="1">
    <location>
        <begin position="1"/>
        <end position="109"/>
    </location>
</feature>
<dbReference type="FunFam" id="3.30.200.20:FF:001120">
    <property type="entry name" value="Putative DUF26-domain receptor-like protein kinase family protein"/>
    <property type="match status" value="1"/>
</dbReference>
<accession>A0A833QUE4</accession>
<dbReference type="PANTHER" id="PTHR27006:SF606">
    <property type="entry name" value="INTERLEUKIN-1 RECEPTOR-ASSOCIATED KINASE 4"/>
    <property type="match status" value="1"/>
</dbReference>
<dbReference type="EMBL" id="SWLB01000020">
    <property type="protein sequence ID" value="KAF3325341.1"/>
    <property type="molecule type" value="Genomic_DNA"/>
</dbReference>
<dbReference type="InterPro" id="IPR001245">
    <property type="entry name" value="Ser-Thr/Tyr_kinase_cat_dom"/>
</dbReference>
<dbReference type="GO" id="GO:0005524">
    <property type="term" value="F:ATP binding"/>
    <property type="evidence" value="ECO:0007669"/>
    <property type="project" value="InterPro"/>
</dbReference>
<name>A0A833QUE4_9POAL</name>
<dbReference type="PROSITE" id="PS50011">
    <property type="entry name" value="PROTEIN_KINASE_DOM"/>
    <property type="match status" value="1"/>
</dbReference>
<protein>
    <submittedName>
        <fullName evidence="2">G-type lectin S-receptor-like serine/threonine-protein kinase</fullName>
    </submittedName>
</protein>
<keyword evidence="2" id="KW-0430">Lectin</keyword>
<dbReference type="InterPro" id="IPR011009">
    <property type="entry name" value="Kinase-like_dom_sf"/>
</dbReference>
<organism evidence="2 3">
    <name type="scientific">Carex littledalei</name>
    <dbReference type="NCBI Taxonomy" id="544730"/>
    <lineage>
        <taxon>Eukaryota</taxon>
        <taxon>Viridiplantae</taxon>
        <taxon>Streptophyta</taxon>
        <taxon>Embryophyta</taxon>
        <taxon>Tracheophyta</taxon>
        <taxon>Spermatophyta</taxon>
        <taxon>Magnoliopsida</taxon>
        <taxon>Liliopsida</taxon>
        <taxon>Poales</taxon>
        <taxon>Cyperaceae</taxon>
        <taxon>Cyperoideae</taxon>
        <taxon>Cariceae</taxon>
        <taxon>Carex</taxon>
        <taxon>Carex subgen. Euthyceras</taxon>
    </lineage>
</organism>
<keyword evidence="2" id="KW-0808">Transferase</keyword>
<keyword evidence="2" id="KW-0675">Receptor</keyword>
<reference evidence="2" key="1">
    <citation type="submission" date="2020-01" db="EMBL/GenBank/DDBJ databases">
        <title>Genome sequence of Kobresia littledalei, the first chromosome-level genome in the family Cyperaceae.</title>
        <authorList>
            <person name="Qu G."/>
        </authorList>
    </citation>
    <scope>NUCLEOTIDE SEQUENCE</scope>
    <source>
        <strain evidence="2">C.B.Clarke</strain>
        <tissue evidence="2">Leaf</tissue>
    </source>
</reference>
<dbReference type="SUPFAM" id="SSF56112">
    <property type="entry name" value="Protein kinase-like (PK-like)"/>
    <property type="match status" value="1"/>
</dbReference>
<keyword evidence="3" id="KW-1185">Reference proteome</keyword>
<dbReference type="AlphaFoldDB" id="A0A833QUE4"/>
<dbReference type="GO" id="GO:0004672">
    <property type="term" value="F:protein kinase activity"/>
    <property type="evidence" value="ECO:0007669"/>
    <property type="project" value="InterPro"/>
</dbReference>
<dbReference type="GO" id="GO:0030246">
    <property type="term" value="F:carbohydrate binding"/>
    <property type="evidence" value="ECO:0007669"/>
    <property type="project" value="UniProtKB-KW"/>
</dbReference>
<evidence type="ECO:0000313" key="2">
    <source>
        <dbReference type="EMBL" id="KAF3325341.1"/>
    </source>
</evidence>
<dbReference type="Gene3D" id="3.30.200.20">
    <property type="entry name" value="Phosphorylase Kinase, domain 1"/>
    <property type="match status" value="1"/>
</dbReference>
<dbReference type="PANTHER" id="PTHR27006">
    <property type="entry name" value="PROMASTIGOTE SURFACE ANTIGEN PROTEIN PSA"/>
    <property type="match status" value="1"/>
</dbReference>
<sequence>MLQLYSLSVPLARSCASVQLGLAVGEWHEQNRSAQGALPDGKQIAVKRLAGWSKQGYLEFKNEVDLLAKLKHKNLVKLLGYCLEKNEKLLCYEYLPCGSLDGILFGIYI</sequence>
<evidence type="ECO:0000259" key="1">
    <source>
        <dbReference type="PROSITE" id="PS50011"/>
    </source>
</evidence>
<gene>
    <name evidence="2" type="ORF">FCM35_KLT10412</name>
</gene>
<evidence type="ECO:0000313" key="3">
    <source>
        <dbReference type="Proteomes" id="UP000623129"/>
    </source>
</evidence>
<dbReference type="Pfam" id="PF07714">
    <property type="entry name" value="PK_Tyr_Ser-Thr"/>
    <property type="match status" value="1"/>
</dbReference>
<proteinExistence type="predicted"/>
<dbReference type="Proteomes" id="UP000623129">
    <property type="component" value="Unassembled WGS sequence"/>
</dbReference>
<comment type="caution">
    <text evidence="2">The sequence shown here is derived from an EMBL/GenBank/DDBJ whole genome shotgun (WGS) entry which is preliminary data.</text>
</comment>
<keyword evidence="2" id="KW-0418">Kinase</keyword>
<dbReference type="OrthoDB" id="692787at2759"/>
<dbReference type="InterPro" id="IPR000719">
    <property type="entry name" value="Prot_kinase_dom"/>
</dbReference>